<evidence type="ECO:0000313" key="3">
    <source>
        <dbReference type="EMBL" id="ABQ21452.1"/>
    </source>
</evidence>
<dbReference type="KEGG" id="vco:VC0395_A1365"/>
<proteinExistence type="predicted"/>
<dbReference type="PANTHER" id="PTHR35149">
    <property type="entry name" value="SLL5132 PROTEIN"/>
    <property type="match status" value="1"/>
</dbReference>
<evidence type="ECO:0000259" key="1">
    <source>
        <dbReference type="Pfam" id="PF03235"/>
    </source>
</evidence>
<name>A0A0H3ALD3_VIBC3</name>
<feature type="domain" description="GmrSD restriction endonucleases N-terminal" evidence="1">
    <location>
        <begin position="32"/>
        <end position="187"/>
    </location>
</feature>
<accession>A0A0H3ALD3</accession>
<organism evidence="3 4">
    <name type="scientific">Vibrio cholerae serotype O1 (strain ATCC 39541 / Classical Ogawa 395 / O395)</name>
    <dbReference type="NCBI Taxonomy" id="345073"/>
    <lineage>
        <taxon>Bacteria</taxon>
        <taxon>Pseudomonadati</taxon>
        <taxon>Pseudomonadota</taxon>
        <taxon>Gammaproteobacteria</taxon>
        <taxon>Vibrionales</taxon>
        <taxon>Vibrionaceae</taxon>
        <taxon>Vibrio</taxon>
    </lineage>
</organism>
<dbReference type="PATRIC" id="fig|345073.21.peg.1822"/>
<dbReference type="Pfam" id="PF25202">
    <property type="entry name" value="DUF7834"/>
    <property type="match status" value="1"/>
</dbReference>
<dbReference type="InterPro" id="IPR057156">
    <property type="entry name" value="DUF7834"/>
</dbReference>
<dbReference type="KEGG" id="vcr:VC395_1881"/>
<evidence type="ECO:0008006" key="5">
    <source>
        <dbReference type="Google" id="ProtNLM"/>
    </source>
</evidence>
<dbReference type="RefSeq" id="WP_000301909.1">
    <property type="nucleotide sequence ID" value="NC_009457.1"/>
</dbReference>
<feature type="domain" description="DUF7834" evidence="2">
    <location>
        <begin position="200"/>
        <end position="421"/>
    </location>
</feature>
<dbReference type="Pfam" id="PF03235">
    <property type="entry name" value="GmrSD_N"/>
    <property type="match status" value="1"/>
</dbReference>
<dbReference type="PANTHER" id="PTHR35149:SF2">
    <property type="entry name" value="DUF262 DOMAIN-CONTAINING PROTEIN"/>
    <property type="match status" value="1"/>
</dbReference>
<protein>
    <recommendedName>
        <fullName evidence="5">DUF262 domain-containing protein</fullName>
    </recommendedName>
</protein>
<dbReference type="Proteomes" id="UP000000249">
    <property type="component" value="Chromosome 1"/>
</dbReference>
<evidence type="ECO:0000259" key="2">
    <source>
        <dbReference type="Pfam" id="PF25202"/>
    </source>
</evidence>
<dbReference type="EMBL" id="CP000627">
    <property type="protein sequence ID" value="ABQ21452.1"/>
    <property type="molecule type" value="Genomic_DNA"/>
</dbReference>
<dbReference type="OrthoDB" id="9798761at2"/>
<gene>
    <name evidence="3" type="ordered locus">VC0395_A1365</name>
</gene>
<evidence type="ECO:0000313" key="4">
    <source>
        <dbReference type="Proteomes" id="UP000000249"/>
    </source>
</evidence>
<reference evidence="3 4" key="1">
    <citation type="submission" date="2007-03" db="EMBL/GenBank/DDBJ databases">
        <authorList>
            <person name="Heidelberg J."/>
        </authorList>
    </citation>
    <scope>NUCLEOTIDE SEQUENCE [LARGE SCALE GENOMIC DNA]</scope>
    <source>
        <strain evidence="4">ATCC 39541 / Classical Ogawa 395 / O395</strain>
    </source>
</reference>
<dbReference type="AlphaFoldDB" id="A0A0H3ALD3"/>
<dbReference type="eggNOG" id="COG1479">
    <property type="taxonomic scope" value="Bacteria"/>
</dbReference>
<sequence length="470" mass="53732">MAVVVASCTLDKLFSNESILASDGKVQKNVHGMLAIPEYQRPYRWNEEQITRLLKDFKLHQQELNDKLETEHCPFYLGSVILHQQGDKLNIIDGQQRLTTMALMSYLANKHVDLKLVYESPESQQQIKHNLGWLYRNEASLADIDFAQINITLVVTDSEDEAYRFFETQNTGGVRLAGPDIIKAHHLRAVDEKDKSAVNTFATRWEALGDLNPVVDILLRGRYWQYLNFRDYPLHNQTQQVRNSIVTELAEHTGKGDDIAFGRIARTYMPNGGESLAQPQVGYELRQPLNSGANTIHYLQYFEQLRQTYLLKNSTQGELAGFYEFYQKLVCKLDGCGYLKQLYDACLLLYISQHGQQSLEVAAKKLFRVVYSRRVENQKAVKEKSVPAFVKETPVLDWIAMSYTPEQCFAQLDGFKLSVDKSGFDKNSVKKRFVEKVSQYFGLDIDKQDYANQFGPAFSQHISALGAKHG</sequence>
<dbReference type="InterPro" id="IPR004919">
    <property type="entry name" value="GmrSD_N"/>
</dbReference>